<protein>
    <submittedName>
        <fullName evidence="2">Uncharacterized protein</fullName>
    </submittedName>
</protein>
<dbReference type="Proteomes" id="UP000688137">
    <property type="component" value="Unassembled WGS sequence"/>
</dbReference>
<keyword evidence="1" id="KW-1133">Transmembrane helix</keyword>
<keyword evidence="1" id="KW-0472">Membrane</keyword>
<proteinExistence type="predicted"/>
<name>A0A8S1QVK5_PARPR</name>
<evidence type="ECO:0000313" key="2">
    <source>
        <dbReference type="EMBL" id="CAD8119453.1"/>
    </source>
</evidence>
<organism evidence="2 3">
    <name type="scientific">Paramecium primaurelia</name>
    <dbReference type="NCBI Taxonomy" id="5886"/>
    <lineage>
        <taxon>Eukaryota</taxon>
        <taxon>Sar</taxon>
        <taxon>Alveolata</taxon>
        <taxon>Ciliophora</taxon>
        <taxon>Intramacronucleata</taxon>
        <taxon>Oligohymenophorea</taxon>
        <taxon>Peniculida</taxon>
        <taxon>Parameciidae</taxon>
        <taxon>Paramecium</taxon>
    </lineage>
</organism>
<evidence type="ECO:0000313" key="3">
    <source>
        <dbReference type="Proteomes" id="UP000688137"/>
    </source>
</evidence>
<dbReference type="AlphaFoldDB" id="A0A8S1QVK5"/>
<keyword evidence="3" id="KW-1185">Reference proteome</keyword>
<sequence>MVLKDFNYLWAVLDILSWINNYYFLMLLSFQCGIILLKWWLIKSHWFSNLLRIEST</sequence>
<comment type="caution">
    <text evidence="2">The sequence shown here is derived from an EMBL/GenBank/DDBJ whole genome shotgun (WGS) entry which is preliminary data.</text>
</comment>
<evidence type="ECO:0000256" key="1">
    <source>
        <dbReference type="SAM" id="Phobius"/>
    </source>
</evidence>
<dbReference type="EMBL" id="CAJJDM010000333">
    <property type="protein sequence ID" value="CAD8119453.1"/>
    <property type="molecule type" value="Genomic_DNA"/>
</dbReference>
<reference evidence="2" key="1">
    <citation type="submission" date="2021-01" db="EMBL/GenBank/DDBJ databases">
        <authorList>
            <consortium name="Genoscope - CEA"/>
            <person name="William W."/>
        </authorList>
    </citation>
    <scope>NUCLEOTIDE SEQUENCE</scope>
</reference>
<gene>
    <name evidence="2" type="ORF">PPRIM_AZ9-3.1.T3240001</name>
</gene>
<accession>A0A8S1QVK5</accession>
<keyword evidence="1" id="KW-0812">Transmembrane</keyword>
<feature type="transmembrane region" description="Helical" evidence="1">
    <location>
        <begin position="22"/>
        <end position="42"/>
    </location>
</feature>